<dbReference type="GO" id="GO:0102983">
    <property type="term" value="F:xylogalacturonan beta-1,3-xylosyltransferase activity"/>
    <property type="evidence" value="ECO:0007669"/>
    <property type="project" value="UniProtKB-EC"/>
</dbReference>
<evidence type="ECO:0000256" key="4">
    <source>
        <dbReference type="ARBA" id="ARBA00022968"/>
    </source>
</evidence>
<protein>
    <submittedName>
        <fullName evidence="9">Putative exostosin-like protein</fullName>
    </submittedName>
    <submittedName>
        <fullName evidence="8">Xylogalacturonan beta-1,3-xylosyltransferase</fullName>
        <ecNumber evidence="8">2.4.2.41</ecNumber>
    </submittedName>
</protein>
<keyword evidence="10" id="KW-1185">Reference proteome</keyword>
<feature type="domain" description="Exostosin GT47" evidence="7">
    <location>
        <begin position="39"/>
        <end position="286"/>
    </location>
</feature>
<dbReference type="PANTHER" id="PTHR11062:SF253">
    <property type="entry name" value="EXOSTOSIN GT47 DOMAIN-CONTAINING PROTEIN"/>
    <property type="match status" value="1"/>
</dbReference>
<evidence type="ECO:0000256" key="2">
    <source>
        <dbReference type="ARBA" id="ARBA00010271"/>
    </source>
</evidence>
<keyword evidence="8" id="KW-0808">Transferase</keyword>
<proteinExistence type="inferred from homology"/>
<gene>
    <name evidence="9" type="ORF">HannXRQ_Chr14g0458371</name>
    <name evidence="8" type="ORF">HanXRQr2_Chr14g0665141</name>
</gene>
<dbReference type="STRING" id="4232.A0A251SL92"/>
<evidence type="ECO:0000313" key="9">
    <source>
        <dbReference type="EMBL" id="OTF99597.1"/>
    </source>
</evidence>
<dbReference type="Proteomes" id="UP000215914">
    <property type="component" value="Chromosome 14"/>
</dbReference>
<keyword evidence="4" id="KW-0812">Transmembrane</keyword>
<organism evidence="9 10">
    <name type="scientific">Helianthus annuus</name>
    <name type="common">Common sunflower</name>
    <dbReference type="NCBI Taxonomy" id="4232"/>
    <lineage>
        <taxon>Eukaryota</taxon>
        <taxon>Viridiplantae</taxon>
        <taxon>Streptophyta</taxon>
        <taxon>Embryophyta</taxon>
        <taxon>Tracheophyta</taxon>
        <taxon>Spermatophyta</taxon>
        <taxon>Magnoliopsida</taxon>
        <taxon>eudicotyledons</taxon>
        <taxon>Gunneridae</taxon>
        <taxon>Pentapetalae</taxon>
        <taxon>asterids</taxon>
        <taxon>campanulids</taxon>
        <taxon>Asterales</taxon>
        <taxon>Asteraceae</taxon>
        <taxon>Asteroideae</taxon>
        <taxon>Heliantheae alliance</taxon>
        <taxon>Heliantheae</taxon>
        <taxon>Helianthus</taxon>
    </lineage>
</organism>
<dbReference type="InParanoid" id="A0A251SL92"/>
<sequence>MASFTIFLLSLLTITTHATTTSLYLSPKTLFPNYNNMLNSFKIFIYAPPPSTTPTLFTTPQQSHFYTSLLHSPFLTQDPNHAHLFFLPFPSSTSTRSLARHIRNIRINFPFWNRTLGADHFYLSAAGVDSSSDRNVVELKKNSVQISCFPTPSGLFIPHKDITLPPMHSFQLITPSVNDVNGVNVTYLGYMKLTAGQTPSNLIEEISDHPEFIVEYEPVSKKENKKEKYKNSRFCLFVYGSDMTWMVEAMASGCVPVVITDRPIQDLPLMDVVDWSEMAVFVGVNGGVKGLKRVLDGIEKSRYERLVESGVAATQHLVWNAEPQAHDAFHMVVYQLWLRRHTVRYARWVEQ</sequence>
<evidence type="ECO:0000256" key="6">
    <source>
        <dbReference type="SAM" id="SignalP"/>
    </source>
</evidence>
<dbReference type="OrthoDB" id="1924787at2759"/>
<keyword evidence="3 8" id="KW-0328">Glycosyltransferase</keyword>
<reference evidence="9" key="2">
    <citation type="submission" date="2017-02" db="EMBL/GenBank/DDBJ databases">
        <title>Sunflower complete genome.</title>
        <authorList>
            <person name="Langlade N."/>
            <person name="Munos S."/>
        </authorList>
    </citation>
    <scope>NUCLEOTIDE SEQUENCE [LARGE SCALE GENOMIC DNA]</scope>
    <source>
        <tissue evidence="9">Leaves</tissue>
    </source>
</reference>
<dbReference type="EC" id="2.4.2.41" evidence="8"/>
<keyword evidence="5" id="KW-0333">Golgi apparatus</keyword>
<dbReference type="InterPro" id="IPR040911">
    <property type="entry name" value="Exostosin_GT47"/>
</dbReference>
<evidence type="ECO:0000256" key="1">
    <source>
        <dbReference type="ARBA" id="ARBA00004323"/>
    </source>
</evidence>
<evidence type="ECO:0000259" key="7">
    <source>
        <dbReference type="Pfam" id="PF03016"/>
    </source>
</evidence>
<reference evidence="8 10" key="1">
    <citation type="journal article" date="2017" name="Nature">
        <title>The sunflower genome provides insights into oil metabolism, flowering and Asterid evolution.</title>
        <authorList>
            <person name="Badouin H."/>
            <person name="Gouzy J."/>
            <person name="Grassa C.J."/>
            <person name="Murat F."/>
            <person name="Staton S.E."/>
            <person name="Cottret L."/>
            <person name="Lelandais-Briere C."/>
            <person name="Owens G.L."/>
            <person name="Carrere S."/>
            <person name="Mayjonade B."/>
            <person name="Legrand L."/>
            <person name="Gill N."/>
            <person name="Kane N.C."/>
            <person name="Bowers J.E."/>
            <person name="Hubner S."/>
            <person name="Bellec A."/>
            <person name="Berard A."/>
            <person name="Berges H."/>
            <person name="Blanchet N."/>
            <person name="Boniface M.C."/>
            <person name="Brunel D."/>
            <person name="Catrice O."/>
            <person name="Chaidir N."/>
            <person name="Claudel C."/>
            <person name="Donnadieu C."/>
            <person name="Faraut T."/>
            <person name="Fievet G."/>
            <person name="Helmstetter N."/>
            <person name="King M."/>
            <person name="Knapp S.J."/>
            <person name="Lai Z."/>
            <person name="Le Paslier M.C."/>
            <person name="Lippi Y."/>
            <person name="Lorenzon L."/>
            <person name="Mandel J.R."/>
            <person name="Marage G."/>
            <person name="Marchand G."/>
            <person name="Marquand E."/>
            <person name="Bret-Mestries E."/>
            <person name="Morien E."/>
            <person name="Nambeesan S."/>
            <person name="Nguyen T."/>
            <person name="Pegot-Espagnet P."/>
            <person name="Pouilly N."/>
            <person name="Raftis F."/>
            <person name="Sallet E."/>
            <person name="Schiex T."/>
            <person name="Thomas J."/>
            <person name="Vandecasteele C."/>
            <person name="Vares D."/>
            <person name="Vear F."/>
            <person name="Vautrin S."/>
            <person name="Crespi M."/>
            <person name="Mangin B."/>
            <person name="Burke J.M."/>
            <person name="Salse J."/>
            <person name="Munos S."/>
            <person name="Vincourt P."/>
            <person name="Rieseberg L.H."/>
            <person name="Langlade N.B."/>
        </authorList>
    </citation>
    <scope>NUCLEOTIDE SEQUENCE [LARGE SCALE GENOMIC DNA]</scope>
    <source>
        <strain evidence="10">cv. SF193</strain>
        <tissue evidence="8">Leaves</tissue>
    </source>
</reference>
<keyword evidence="6" id="KW-0732">Signal</keyword>
<feature type="signal peptide" evidence="6">
    <location>
        <begin position="1"/>
        <end position="18"/>
    </location>
</feature>
<dbReference type="GO" id="GO:0000139">
    <property type="term" value="C:Golgi membrane"/>
    <property type="evidence" value="ECO:0007669"/>
    <property type="project" value="UniProtKB-SubCell"/>
</dbReference>
<dbReference type="Pfam" id="PF03016">
    <property type="entry name" value="Exostosin_GT47"/>
    <property type="match status" value="1"/>
</dbReference>
<dbReference type="AlphaFoldDB" id="A0A251SL92"/>
<reference evidence="8" key="3">
    <citation type="submission" date="2020-06" db="EMBL/GenBank/DDBJ databases">
        <title>Helianthus annuus Genome sequencing and assembly Release 2.</title>
        <authorList>
            <person name="Gouzy J."/>
            <person name="Langlade N."/>
            <person name="Munos S."/>
        </authorList>
    </citation>
    <scope>NUCLEOTIDE SEQUENCE</scope>
    <source>
        <tissue evidence="8">Leaves</tissue>
    </source>
</reference>
<evidence type="ECO:0000313" key="10">
    <source>
        <dbReference type="Proteomes" id="UP000215914"/>
    </source>
</evidence>
<dbReference type="InterPro" id="IPR004263">
    <property type="entry name" value="Exostosin"/>
</dbReference>
<comment type="subcellular location">
    <subcellularLocation>
        <location evidence="1">Golgi apparatus membrane</location>
        <topology evidence="1">Single-pass type II membrane protein</topology>
    </subcellularLocation>
</comment>
<accession>A0A251SL92</accession>
<dbReference type="Gramene" id="mRNA:HanXRQr2_Chr14g0665141">
    <property type="protein sequence ID" value="CDS:HanXRQr2_Chr14g0665141.1"/>
    <property type="gene ID" value="HanXRQr2_Chr14g0665141"/>
</dbReference>
<evidence type="ECO:0000256" key="5">
    <source>
        <dbReference type="ARBA" id="ARBA00023034"/>
    </source>
</evidence>
<dbReference type="OMA" id="PYDAFYM"/>
<comment type="similarity">
    <text evidence="2">Belongs to the glycosyltransferase 47 family.</text>
</comment>
<dbReference type="EMBL" id="CM007903">
    <property type="protein sequence ID" value="OTF99597.1"/>
    <property type="molecule type" value="Genomic_DNA"/>
</dbReference>
<dbReference type="PANTHER" id="PTHR11062">
    <property type="entry name" value="EXOSTOSIN HEPARAN SULFATE GLYCOSYLTRANSFERASE -RELATED"/>
    <property type="match status" value="1"/>
</dbReference>
<name>A0A251SL92_HELAN</name>
<feature type="chain" id="PRO_5041123391" evidence="6">
    <location>
        <begin position="19"/>
        <end position="351"/>
    </location>
</feature>
<keyword evidence="4" id="KW-0735">Signal-anchor</keyword>
<evidence type="ECO:0000256" key="3">
    <source>
        <dbReference type="ARBA" id="ARBA00022676"/>
    </source>
</evidence>
<dbReference type="EMBL" id="MNCJ02000329">
    <property type="protein sequence ID" value="KAF5770950.1"/>
    <property type="molecule type" value="Genomic_DNA"/>
</dbReference>
<evidence type="ECO:0000313" key="8">
    <source>
        <dbReference type="EMBL" id="KAF5770950.1"/>
    </source>
</evidence>